<dbReference type="Proteomes" id="UP000476176">
    <property type="component" value="Unassembled WGS sequence"/>
</dbReference>
<evidence type="ECO:0000313" key="2">
    <source>
        <dbReference type="Proteomes" id="UP000476176"/>
    </source>
</evidence>
<name>A0A6G0NXX1_9STRA</name>
<accession>A0A6G0NXX1</accession>
<evidence type="ECO:0000313" key="1">
    <source>
        <dbReference type="EMBL" id="KAE9226900.1"/>
    </source>
</evidence>
<organism evidence="1 2">
    <name type="scientific">Phytophthora fragariae</name>
    <dbReference type="NCBI Taxonomy" id="53985"/>
    <lineage>
        <taxon>Eukaryota</taxon>
        <taxon>Sar</taxon>
        <taxon>Stramenopiles</taxon>
        <taxon>Oomycota</taxon>
        <taxon>Peronosporomycetes</taxon>
        <taxon>Peronosporales</taxon>
        <taxon>Peronosporaceae</taxon>
        <taxon>Phytophthora</taxon>
    </lineage>
</organism>
<protein>
    <submittedName>
        <fullName evidence="1">Uncharacterized protein</fullName>
    </submittedName>
</protein>
<comment type="caution">
    <text evidence="1">The sequence shown here is derived from an EMBL/GenBank/DDBJ whole genome shotgun (WGS) entry which is preliminary data.</text>
</comment>
<dbReference type="AlphaFoldDB" id="A0A6G0NXX1"/>
<gene>
    <name evidence="1" type="ORF">PF004_g11512</name>
</gene>
<reference evidence="1 2" key="1">
    <citation type="submission" date="2018-09" db="EMBL/GenBank/DDBJ databases">
        <title>Genomic investigation of the strawberry pathogen Phytophthora fragariae indicates pathogenicity is determined by transcriptional variation in three key races.</title>
        <authorList>
            <person name="Adams T.M."/>
            <person name="Armitage A.D."/>
            <person name="Sobczyk M.K."/>
            <person name="Bates H.J."/>
            <person name="Dunwell J.M."/>
            <person name="Nellist C.F."/>
            <person name="Harrison R.J."/>
        </authorList>
    </citation>
    <scope>NUCLEOTIDE SEQUENCE [LARGE SCALE GENOMIC DNA]</scope>
    <source>
        <strain evidence="1 2">BC-23</strain>
    </source>
</reference>
<sequence length="109" mass="12435">MPRRVSWRKKAVRVNAAEGEELHKRCATAFLCAAPCVWRGKWRRKIVTCLESEDVSIFEFGDHNTLASSPRRKKLTTTQKAFCREVAENHLRSIRAVEPRVAQRAGNTG</sequence>
<proteinExistence type="predicted"/>
<dbReference type="EMBL" id="QXGC01000632">
    <property type="protein sequence ID" value="KAE9226900.1"/>
    <property type="molecule type" value="Genomic_DNA"/>
</dbReference>